<proteinExistence type="predicted"/>
<dbReference type="AlphaFoldDB" id="X1IAM9"/>
<feature type="compositionally biased region" description="Polar residues" evidence="1">
    <location>
        <begin position="8"/>
        <end position="24"/>
    </location>
</feature>
<gene>
    <name evidence="2" type="ORF">S03H2_42930</name>
</gene>
<dbReference type="EMBL" id="BARU01026748">
    <property type="protein sequence ID" value="GAH66345.1"/>
    <property type="molecule type" value="Genomic_DNA"/>
</dbReference>
<reference evidence="2" key="1">
    <citation type="journal article" date="2014" name="Front. Microbiol.">
        <title>High frequency of phylogenetically diverse reductive dehalogenase-homologous genes in deep subseafloor sedimentary metagenomes.</title>
        <authorList>
            <person name="Kawai M."/>
            <person name="Futagami T."/>
            <person name="Toyoda A."/>
            <person name="Takaki Y."/>
            <person name="Nishi S."/>
            <person name="Hori S."/>
            <person name="Arai W."/>
            <person name="Tsubouchi T."/>
            <person name="Morono Y."/>
            <person name="Uchiyama I."/>
            <person name="Ito T."/>
            <person name="Fujiyama A."/>
            <person name="Inagaki F."/>
            <person name="Takami H."/>
        </authorList>
    </citation>
    <scope>NUCLEOTIDE SEQUENCE</scope>
    <source>
        <strain evidence="2">Expedition CK06-06</strain>
    </source>
</reference>
<evidence type="ECO:0000256" key="1">
    <source>
        <dbReference type="SAM" id="MobiDB-lite"/>
    </source>
</evidence>
<accession>X1IAM9</accession>
<feature type="non-terminal residue" evidence="2">
    <location>
        <position position="1"/>
    </location>
</feature>
<evidence type="ECO:0000313" key="2">
    <source>
        <dbReference type="EMBL" id="GAH66345.1"/>
    </source>
</evidence>
<feature type="region of interest" description="Disordered" evidence="1">
    <location>
        <begin position="1"/>
        <end position="24"/>
    </location>
</feature>
<name>X1IAM9_9ZZZZ</name>
<sequence length="55" mass="6227">PFNIHKIGSNSVRPPEQASETVRATETPHIFERFEKINPHTPIGYRTVFGAEPPQ</sequence>
<comment type="caution">
    <text evidence="2">The sequence shown here is derived from an EMBL/GenBank/DDBJ whole genome shotgun (WGS) entry which is preliminary data.</text>
</comment>
<protein>
    <submittedName>
        <fullName evidence="2">Uncharacterized protein</fullName>
    </submittedName>
</protein>
<organism evidence="2">
    <name type="scientific">marine sediment metagenome</name>
    <dbReference type="NCBI Taxonomy" id="412755"/>
    <lineage>
        <taxon>unclassified sequences</taxon>
        <taxon>metagenomes</taxon>
        <taxon>ecological metagenomes</taxon>
    </lineage>
</organism>